<sequence length="327" mass="33677">MVKKMMRRLTGLLYLMLAFCLPATGWAACTGTPKSFSVYGQPKVPVFKPDVANGTVLWSSPMLNATVDTGVLSCTGGFGTVTMTGTGSYNSTYKTFSTNVPGIGLRISDPSGSYYPLNTSVWSTSNSLSTNATFYIDVIKTGTVTSGGAITGNIVQYAAQGGSYPILYVYLGTPIVINPTIPTCAVTTPSIVVPLGNIARNSFTGVGSTSRAQSLNIGLNCTGGATGVMATVYTTLTDQTTPSNVSDTLSLTAASTAKGVGIQVLNGTNVVSYGADSKTIGNKNQWAAGQTGNGTFNIPLTARYVQTAATINAGTANGIATFTIGYQ</sequence>
<dbReference type="InterPro" id="IPR000259">
    <property type="entry name" value="Adhesion_dom_fimbrial"/>
</dbReference>
<dbReference type="RefSeq" id="WP_052400478.1">
    <property type="nucleotide sequence ID" value="NZ_CP066076.1"/>
</dbReference>
<gene>
    <name evidence="8" type="ORF">I6I06_27815</name>
</gene>
<dbReference type="PANTHER" id="PTHR33420">
    <property type="entry name" value="FIMBRIAL SUBUNIT ELFA-RELATED"/>
    <property type="match status" value="1"/>
</dbReference>
<dbReference type="Proteomes" id="UP000595610">
    <property type="component" value="Chromosome 2"/>
</dbReference>
<comment type="subcellular location">
    <subcellularLocation>
        <location evidence="1">Fimbrium</location>
    </subcellularLocation>
</comment>
<dbReference type="PANTHER" id="PTHR33420:SF12">
    <property type="entry name" value="FIMBRIN-LIKE PROTEIN FIMI-RELATED"/>
    <property type="match status" value="1"/>
</dbReference>
<dbReference type="GO" id="GO:0043709">
    <property type="term" value="P:cell adhesion involved in single-species biofilm formation"/>
    <property type="evidence" value="ECO:0007669"/>
    <property type="project" value="TreeGrafter"/>
</dbReference>
<name>A0A7T4N7C4_9BURK</name>
<reference evidence="8 9" key="1">
    <citation type="submission" date="2020-12" db="EMBL/GenBank/DDBJ databases">
        <title>FDA dAtabase for Regulatory Grade micrObial Sequences (FDA-ARGOS): Supporting development and validation of Infectious Disease Dx tests.</title>
        <authorList>
            <person name="Nelson B."/>
            <person name="Plummer A."/>
            <person name="Tallon L."/>
            <person name="Sadzewicz L."/>
            <person name="Zhao X."/>
            <person name="Boylan J."/>
            <person name="Ott S."/>
            <person name="Bowen H."/>
            <person name="Vavikolanu K."/>
            <person name="Mehta A."/>
            <person name="Aluvathingal J."/>
            <person name="Nadendla S."/>
            <person name="Myers T."/>
            <person name="Yan Y."/>
            <person name="Sichtig H."/>
        </authorList>
    </citation>
    <scope>NUCLEOTIDE SEQUENCE [LARGE SCALE GENOMIC DNA]</scope>
    <source>
        <strain evidence="8 9">FDAARGOS_1049</strain>
    </source>
</reference>
<keyword evidence="4" id="KW-0281">Fimbrium</keyword>
<dbReference type="KEGG" id="pgis:I6I06_27815"/>
<comment type="similarity">
    <text evidence="2">Belongs to the fimbrial protein family.</text>
</comment>
<feature type="signal peptide" evidence="5">
    <location>
        <begin position="1"/>
        <end position="27"/>
    </location>
</feature>
<dbReference type="InterPro" id="IPR050263">
    <property type="entry name" value="Bact_Fimbrial_Adh_Pro"/>
</dbReference>
<evidence type="ECO:0000259" key="7">
    <source>
        <dbReference type="Pfam" id="PF22003"/>
    </source>
</evidence>
<evidence type="ECO:0000313" key="9">
    <source>
        <dbReference type="Proteomes" id="UP000595610"/>
    </source>
</evidence>
<dbReference type="InterPro" id="IPR036937">
    <property type="entry name" value="Adhesion_dom_fimbrial_sf"/>
</dbReference>
<evidence type="ECO:0000256" key="5">
    <source>
        <dbReference type="SAM" id="SignalP"/>
    </source>
</evidence>
<accession>A0A7T4N7C4</accession>
<dbReference type="InterPro" id="IPR008966">
    <property type="entry name" value="Adhesion_dom_sf"/>
</dbReference>
<dbReference type="Pfam" id="PF22003">
    <property type="entry name" value="MrkDrd"/>
    <property type="match status" value="1"/>
</dbReference>
<evidence type="ECO:0000256" key="2">
    <source>
        <dbReference type="ARBA" id="ARBA00006671"/>
    </source>
</evidence>
<dbReference type="Pfam" id="PF00419">
    <property type="entry name" value="Fimbrial"/>
    <property type="match status" value="1"/>
</dbReference>
<dbReference type="EMBL" id="CP066076">
    <property type="protein sequence ID" value="QQC66567.1"/>
    <property type="molecule type" value="Genomic_DNA"/>
</dbReference>
<feature type="domain" description="Fimbrial-type adhesion" evidence="6">
    <location>
        <begin position="182"/>
        <end position="327"/>
    </location>
</feature>
<dbReference type="Gene3D" id="2.60.40.1090">
    <property type="entry name" value="Fimbrial-type adhesion domain"/>
    <property type="match status" value="1"/>
</dbReference>
<dbReference type="AlphaFoldDB" id="A0A7T4N7C4"/>
<dbReference type="Gene3D" id="2.60.40.3310">
    <property type="match status" value="1"/>
</dbReference>
<proteinExistence type="inferred from homology"/>
<evidence type="ECO:0000256" key="3">
    <source>
        <dbReference type="ARBA" id="ARBA00022729"/>
    </source>
</evidence>
<dbReference type="PROSITE" id="PS51257">
    <property type="entry name" value="PROKAR_LIPOPROTEIN"/>
    <property type="match status" value="1"/>
</dbReference>
<dbReference type="InterPro" id="IPR054160">
    <property type="entry name" value="MrkD_recept-bd"/>
</dbReference>
<feature type="chain" id="PRO_5032551326" evidence="5">
    <location>
        <begin position="28"/>
        <end position="327"/>
    </location>
</feature>
<protein>
    <submittedName>
        <fullName evidence="8">Fimbrial protein</fullName>
    </submittedName>
</protein>
<evidence type="ECO:0000256" key="4">
    <source>
        <dbReference type="ARBA" id="ARBA00023263"/>
    </source>
</evidence>
<organism evidence="8 9">
    <name type="scientific">Paraburkholderia ginsengisoli</name>
    <dbReference type="NCBI Taxonomy" id="311231"/>
    <lineage>
        <taxon>Bacteria</taxon>
        <taxon>Pseudomonadati</taxon>
        <taxon>Pseudomonadota</taxon>
        <taxon>Betaproteobacteria</taxon>
        <taxon>Burkholderiales</taxon>
        <taxon>Burkholderiaceae</taxon>
        <taxon>Paraburkholderia</taxon>
    </lineage>
</organism>
<dbReference type="SUPFAM" id="SSF49401">
    <property type="entry name" value="Bacterial adhesins"/>
    <property type="match status" value="1"/>
</dbReference>
<dbReference type="GO" id="GO:0009289">
    <property type="term" value="C:pilus"/>
    <property type="evidence" value="ECO:0007669"/>
    <property type="project" value="UniProtKB-SubCell"/>
</dbReference>
<evidence type="ECO:0000256" key="1">
    <source>
        <dbReference type="ARBA" id="ARBA00004561"/>
    </source>
</evidence>
<keyword evidence="3 5" id="KW-0732">Signal</keyword>
<evidence type="ECO:0000259" key="6">
    <source>
        <dbReference type="Pfam" id="PF00419"/>
    </source>
</evidence>
<keyword evidence="9" id="KW-1185">Reference proteome</keyword>
<evidence type="ECO:0000313" key="8">
    <source>
        <dbReference type="EMBL" id="QQC66567.1"/>
    </source>
</evidence>
<feature type="domain" description="MrkD-like receptor binding" evidence="7">
    <location>
        <begin position="47"/>
        <end position="171"/>
    </location>
</feature>